<evidence type="ECO:0000313" key="2">
    <source>
        <dbReference type="Proteomes" id="UP001163324"/>
    </source>
</evidence>
<comment type="caution">
    <text evidence="1">The sequence shown here is derived from an EMBL/GenBank/DDBJ whole genome shotgun (WGS) entry which is preliminary data.</text>
</comment>
<gene>
    <name evidence="1" type="ORF">N3K66_006430</name>
</gene>
<dbReference type="EMBL" id="CM047945">
    <property type="protein sequence ID" value="KAI9898070.1"/>
    <property type="molecule type" value="Genomic_DNA"/>
</dbReference>
<proteinExistence type="predicted"/>
<keyword evidence="2" id="KW-1185">Reference proteome</keyword>
<name>A0ACC0UVA6_9HYPO</name>
<evidence type="ECO:0000313" key="1">
    <source>
        <dbReference type="EMBL" id="KAI9898070.1"/>
    </source>
</evidence>
<sequence length="306" mass="33746">MSLVTKTLRRQNYAAIDAASPEQSQAGRKVLVTGGTGIIGRAAAQAFVTAGADTVVITSRDAARAADTAKEIEARGQGRTKVRGYEMELRDMDSVKRLWDNLARDGIELDVLILNTTDLVAAVPEDDNLLSVWKHFESAVRNQLIQIDSFRHQGPKEGKVLLYVSSNSTHIHQLPLHYTAGSSPRIAMTRIMSDLAMNTPVEQLQAISIHPGFVLTEENMQHGYEADSFAPVQFDDVSLTANFYVWASTRKAAFLHGRFVWANWDVEELMAMAPQIEADQGFLRMGLQGAASQDFPMLLEGMGRAR</sequence>
<reference evidence="1" key="1">
    <citation type="submission" date="2022-10" db="EMBL/GenBank/DDBJ databases">
        <title>Complete Genome of Trichothecium roseum strain YXFP-22015, a Plant Pathogen Isolated from Citrus.</title>
        <authorList>
            <person name="Wang Y."/>
            <person name="Zhu L."/>
        </authorList>
    </citation>
    <scope>NUCLEOTIDE SEQUENCE</scope>
    <source>
        <strain evidence="1">YXFP-22015</strain>
    </source>
</reference>
<dbReference type="Proteomes" id="UP001163324">
    <property type="component" value="Chromosome 6"/>
</dbReference>
<protein>
    <submittedName>
        <fullName evidence="1">Uncharacterized protein</fullName>
    </submittedName>
</protein>
<accession>A0ACC0UVA6</accession>
<organism evidence="1 2">
    <name type="scientific">Trichothecium roseum</name>
    <dbReference type="NCBI Taxonomy" id="47278"/>
    <lineage>
        <taxon>Eukaryota</taxon>
        <taxon>Fungi</taxon>
        <taxon>Dikarya</taxon>
        <taxon>Ascomycota</taxon>
        <taxon>Pezizomycotina</taxon>
        <taxon>Sordariomycetes</taxon>
        <taxon>Hypocreomycetidae</taxon>
        <taxon>Hypocreales</taxon>
        <taxon>Hypocreales incertae sedis</taxon>
        <taxon>Trichothecium</taxon>
    </lineage>
</organism>